<dbReference type="EMBL" id="CAAALY010249917">
    <property type="protein sequence ID" value="VEL35471.1"/>
    <property type="molecule type" value="Genomic_DNA"/>
</dbReference>
<dbReference type="Proteomes" id="UP000784294">
    <property type="component" value="Unassembled WGS sequence"/>
</dbReference>
<name>A0A3S5AQQ7_9PLAT</name>
<sequence>METFETGGLNGSKFSCGETSAAAFLQKSAFSAPRDAPCQTYPHPVAGLLSSGLHQQAALGERLRAARAVQGLHLPLRLCIEQRLLHRIPTRLPGLHAANPLAAQLAGDLDDIDLADFITRELRFLFLERNFCS</sequence>
<evidence type="ECO:0000313" key="1">
    <source>
        <dbReference type="EMBL" id="VEL35471.1"/>
    </source>
</evidence>
<evidence type="ECO:0000313" key="2">
    <source>
        <dbReference type="Proteomes" id="UP000784294"/>
    </source>
</evidence>
<dbReference type="OrthoDB" id="15001at2759"/>
<organism evidence="1 2">
    <name type="scientific">Protopolystoma xenopodis</name>
    <dbReference type="NCBI Taxonomy" id="117903"/>
    <lineage>
        <taxon>Eukaryota</taxon>
        <taxon>Metazoa</taxon>
        <taxon>Spiralia</taxon>
        <taxon>Lophotrochozoa</taxon>
        <taxon>Platyhelminthes</taxon>
        <taxon>Monogenea</taxon>
        <taxon>Polyopisthocotylea</taxon>
        <taxon>Polystomatidea</taxon>
        <taxon>Polystomatidae</taxon>
        <taxon>Protopolystoma</taxon>
    </lineage>
</organism>
<accession>A0A3S5AQQ7</accession>
<keyword evidence="2" id="KW-1185">Reference proteome</keyword>
<gene>
    <name evidence="1" type="ORF">PXEA_LOCUS28911</name>
</gene>
<dbReference type="AlphaFoldDB" id="A0A3S5AQQ7"/>
<reference evidence="1" key="1">
    <citation type="submission" date="2018-11" db="EMBL/GenBank/DDBJ databases">
        <authorList>
            <consortium name="Pathogen Informatics"/>
        </authorList>
    </citation>
    <scope>NUCLEOTIDE SEQUENCE</scope>
</reference>
<proteinExistence type="predicted"/>
<protein>
    <submittedName>
        <fullName evidence="1">Uncharacterized protein</fullName>
    </submittedName>
</protein>
<comment type="caution">
    <text evidence="1">The sequence shown here is derived from an EMBL/GenBank/DDBJ whole genome shotgun (WGS) entry which is preliminary data.</text>
</comment>